<protein>
    <submittedName>
        <fullName evidence="2">Transcriptional regulator BolA</fullName>
    </submittedName>
</protein>
<dbReference type="PANTHER" id="PTHR46230:SF7">
    <property type="entry name" value="BOLA-LIKE PROTEIN 1"/>
    <property type="match status" value="1"/>
</dbReference>
<evidence type="ECO:0000313" key="3">
    <source>
        <dbReference type="Proteomes" id="UP000248598"/>
    </source>
</evidence>
<dbReference type="GO" id="GO:0016226">
    <property type="term" value="P:iron-sulfur cluster assembly"/>
    <property type="evidence" value="ECO:0007669"/>
    <property type="project" value="TreeGrafter"/>
</dbReference>
<dbReference type="Pfam" id="PF01722">
    <property type="entry name" value="BolA"/>
    <property type="match status" value="1"/>
</dbReference>
<organism evidence="2 3">
    <name type="scientific">Kingella kingae</name>
    <dbReference type="NCBI Taxonomy" id="504"/>
    <lineage>
        <taxon>Bacteria</taxon>
        <taxon>Pseudomonadati</taxon>
        <taxon>Pseudomonadota</taxon>
        <taxon>Betaproteobacteria</taxon>
        <taxon>Neisseriales</taxon>
        <taxon>Neisseriaceae</taxon>
        <taxon>Kingella</taxon>
    </lineage>
</organism>
<dbReference type="EMBL" id="LS483426">
    <property type="protein sequence ID" value="SQH24767.1"/>
    <property type="molecule type" value="Genomic_DNA"/>
</dbReference>
<sequence length="90" mass="9874">MSDMQNQMAALLANFNAEVFEFTDQSHLHAGHAGNKGGGHYAVLIVSDVFAGKNRIARWRMVQAAFAPLFDAGKIHALSIDAQTPTEYFH</sequence>
<gene>
    <name evidence="2" type="ORF">NCTC10529_00959</name>
</gene>
<accession>A0AAX2J3X3</accession>
<dbReference type="AlphaFoldDB" id="A0AAX2J3X3"/>
<dbReference type="RefSeq" id="WP_003785498.1">
    <property type="nucleotide sequence ID" value="NZ_CP045141.1"/>
</dbReference>
<dbReference type="InterPro" id="IPR002634">
    <property type="entry name" value="BolA"/>
</dbReference>
<evidence type="ECO:0000313" key="2">
    <source>
        <dbReference type="EMBL" id="SQH24767.1"/>
    </source>
</evidence>
<reference evidence="2 3" key="1">
    <citation type="submission" date="2018-06" db="EMBL/GenBank/DDBJ databases">
        <authorList>
            <consortium name="Pathogen Informatics"/>
            <person name="Doyle S."/>
        </authorList>
    </citation>
    <scope>NUCLEOTIDE SEQUENCE [LARGE SCALE GENOMIC DNA]</scope>
    <source>
        <strain evidence="2 3">NCTC10529</strain>
    </source>
</reference>
<proteinExistence type="inferred from homology"/>
<dbReference type="Gene3D" id="3.30.300.90">
    <property type="entry name" value="BolA-like"/>
    <property type="match status" value="1"/>
</dbReference>
<dbReference type="PIRSF" id="PIRSF003113">
    <property type="entry name" value="BolA"/>
    <property type="match status" value="1"/>
</dbReference>
<evidence type="ECO:0000256" key="1">
    <source>
        <dbReference type="RuleBase" id="RU003860"/>
    </source>
</evidence>
<name>A0AAX2J3X3_KINKI</name>
<dbReference type="PANTHER" id="PTHR46230">
    <property type="match status" value="1"/>
</dbReference>
<dbReference type="InterPro" id="IPR036065">
    <property type="entry name" value="BolA-like_sf"/>
</dbReference>
<dbReference type="SUPFAM" id="SSF82657">
    <property type="entry name" value="BolA-like"/>
    <property type="match status" value="1"/>
</dbReference>
<comment type="similarity">
    <text evidence="1">Belongs to the BolA/IbaG family.</text>
</comment>
<dbReference type="Proteomes" id="UP000248598">
    <property type="component" value="Chromosome 1"/>
</dbReference>
<dbReference type="GeneID" id="93262259"/>